<evidence type="ECO:0008006" key="11">
    <source>
        <dbReference type="Google" id="ProtNLM"/>
    </source>
</evidence>
<evidence type="ECO:0000256" key="6">
    <source>
        <dbReference type="ARBA" id="ARBA00022753"/>
    </source>
</evidence>
<gene>
    <name evidence="9" type="ORF">GQX73_g8922</name>
</gene>
<keyword evidence="5" id="KW-0963">Cytoplasm</keyword>
<evidence type="ECO:0000256" key="2">
    <source>
        <dbReference type="ARBA" id="ARBA00004496"/>
    </source>
</evidence>
<organism evidence="9 10">
    <name type="scientific">Xylaria multiplex</name>
    <dbReference type="NCBI Taxonomy" id="323545"/>
    <lineage>
        <taxon>Eukaryota</taxon>
        <taxon>Fungi</taxon>
        <taxon>Dikarya</taxon>
        <taxon>Ascomycota</taxon>
        <taxon>Pezizomycotina</taxon>
        <taxon>Sordariomycetes</taxon>
        <taxon>Xylariomycetidae</taxon>
        <taxon>Xylariales</taxon>
        <taxon>Xylariaceae</taxon>
        <taxon>Xylaria</taxon>
    </lineage>
</organism>
<dbReference type="FunFam" id="1.10.10.10:FF:000397">
    <property type="entry name" value="Vacuolar-sorting protein SNF8"/>
    <property type="match status" value="1"/>
</dbReference>
<evidence type="ECO:0000313" key="9">
    <source>
        <dbReference type="EMBL" id="KAF2964652.1"/>
    </source>
</evidence>
<reference evidence="9 10" key="1">
    <citation type="submission" date="2019-12" db="EMBL/GenBank/DDBJ databases">
        <title>Draft genome sequence of the ascomycete Xylaria multiplex DSM 110363.</title>
        <authorList>
            <person name="Buettner E."/>
            <person name="Kellner H."/>
        </authorList>
    </citation>
    <scope>NUCLEOTIDE SEQUENCE [LARGE SCALE GENOMIC DNA]</scope>
    <source>
        <strain evidence="9 10">DSM 110363</strain>
    </source>
</reference>
<evidence type="ECO:0000256" key="3">
    <source>
        <dbReference type="ARBA" id="ARBA00009834"/>
    </source>
</evidence>
<dbReference type="InterPro" id="IPR016689">
    <property type="entry name" value="ESCRT-2_cplx_Snf8"/>
</dbReference>
<evidence type="ECO:0000256" key="7">
    <source>
        <dbReference type="ARBA" id="ARBA00022927"/>
    </source>
</evidence>
<evidence type="ECO:0000256" key="8">
    <source>
        <dbReference type="ARBA" id="ARBA00023136"/>
    </source>
</evidence>
<dbReference type="InParanoid" id="A0A7C8MHC8"/>
<evidence type="ECO:0000256" key="5">
    <source>
        <dbReference type="ARBA" id="ARBA00022490"/>
    </source>
</evidence>
<keyword evidence="10" id="KW-1185">Reference proteome</keyword>
<dbReference type="Proteomes" id="UP000481858">
    <property type="component" value="Unassembled WGS sequence"/>
</dbReference>
<dbReference type="SUPFAM" id="SSF46785">
    <property type="entry name" value="Winged helix' DNA-binding domain"/>
    <property type="match status" value="2"/>
</dbReference>
<keyword evidence="6" id="KW-0967">Endosome</keyword>
<sequence>MSRKGVGLAAFDRSRLTSAQFASHGNSLRSTNAQALETQLAVFRSLLQQFAQTHARDIRSNPSFRAQFARMCAAIGVDPLASSNNSGSASGGGSIWAQLLGRSVNDFYFELAVRVVEVCSATRGENGGLIGVRELRDRVMKGRMEGASEVTEYVAPSPSLSTRFCVPGRKLSIDVRLFADAAVRDDVLRAVATLKPLGSSYSVIKVGNKSYIRSVPKELNTDQSSVLEAAQVLGYVSVSMLMVNLHWKRARAQTAVEDLLGEGMLWVDKQASEWEYWSPGFIIMDSSDGVGTNG</sequence>
<proteinExistence type="inferred from homology"/>
<keyword evidence="7" id="KW-0653">Protein transport</keyword>
<dbReference type="PANTHER" id="PTHR12806:SF0">
    <property type="entry name" value="VACUOLAR-SORTING PROTEIN SNF8"/>
    <property type="match status" value="1"/>
</dbReference>
<dbReference type="EMBL" id="WUBL01000142">
    <property type="protein sequence ID" value="KAF2964652.1"/>
    <property type="molecule type" value="Genomic_DNA"/>
</dbReference>
<evidence type="ECO:0000313" key="10">
    <source>
        <dbReference type="Proteomes" id="UP000481858"/>
    </source>
</evidence>
<keyword evidence="8" id="KW-0472">Membrane</keyword>
<dbReference type="AlphaFoldDB" id="A0A7C8MHC8"/>
<dbReference type="Pfam" id="PF04157">
    <property type="entry name" value="EAP30"/>
    <property type="match status" value="1"/>
</dbReference>
<keyword evidence="4" id="KW-0813">Transport</keyword>
<dbReference type="Gene3D" id="1.10.10.10">
    <property type="entry name" value="Winged helix-like DNA-binding domain superfamily/Winged helix DNA-binding domain"/>
    <property type="match status" value="2"/>
</dbReference>
<dbReference type="InterPro" id="IPR036390">
    <property type="entry name" value="WH_DNA-bd_sf"/>
</dbReference>
<dbReference type="OrthoDB" id="283883at2759"/>
<evidence type="ECO:0000256" key="4">
    <source>
        <dbReference type="ARBA" id="ARBA00022448"/>
    </source>
</evidence>
<dbReference type="GO" id="GO:0043328">
    <property type="term" value="P:protein transport to vacuole involved in ubiquitin-dependent protein catabolic process via the multivesicular body sorting pathway"/>
    <property type="evidence" value="ECO:0007669"/>
    <property type="project" value="TreeGrafter"/>
</dbReference>
<dbReference type="PIRSF" id="PIRSF017215">
    <property type="entry name" value="ESCRT2_Vps22"/>
    <property type="match status" value="1"/>
</dbReference>
<protein>
    <recommendedName>
        <fullName evidence="11">Vacuolar-sorting protein SNF8</fullName>
    </recommendedName>
</protein>
<dbReference type="GO" id="GO:0000814">
    <property type="term" value="C:ESCRT II complex"/>
    <property type="evidence" value="ECO:0007669"/>
    <property type="project" value="InterPro"/>
</dbReference>
<comment type="similarity">
    <text evidence="3">Belongs to the SNF8 family.</text>
</comment>
<comment type="subcellular location">
    <subcellularLocation>
        <location evidence="2">Cytoplasm</location>
    </subcellularLocation>
    <subcellularLocation>
        <location evidence="1">Endosome membrane</location>
        <topology evidence="1">Peripheral membrane protein</topology>
    </subcellularLocation>
</comment>
<dbReference type="Gene3D" id="6.10.140.180">
    <property type="match status" value="1"/>
</dbReference>
<dbReference type="PANTHER" id="PTHR12806">
    <property type="entry name" value="EAP30 SUBUNIT OF ELL COMPLEX"/>
    <property type="match status" value="1"/>
</dbReference>
<dbReference type="InterPro" id="IPR040608">
    <property type="entry name" value="Snf8/Vps36"/>
</dbReference>
<evidence type="ECO:0000256" key="1">
    <source>
        <dbReference type="ARBA" id="ARBA00004481"/>
    </source>
</evidence>
<accession>A0A7C8MHC8</accession>
<comment type="caution">
    <text evidence="9">The sequence shown here is derived from an EMBL/GenBank/DDBJ whole genome shotgun (WGS) entry which is preliminary data.</text>
</comment>
<dbReference type="FunCoup" id="A0A7C8MHC8">
    <property type="interactions" value="603"/>
</dbReference>
<dbReference type="InterPro" id="IPR036388">
    <property type="entry name" value="WH-like_DNA-bd_sf"/>
</dbReference>
<name>A0A7C8MHC8_9PEZI</name>